<keyword evidence="2" id="KW-1133">Transmembrane helix</keyword>
<sequence>MENKELTEKDHSKSKSERFGDQFFTGGLYSWSKDFENSKGFLQTTMVLLGPVIGAGIIVLLAVVAYYIFG</sequence>
<feature type="transmembrane region" description="Helical" evidence="2">
    <location>
        <begin position="47"/>
        <end position="69"/>
    </location>
</feature>
<evidence type="ECO:0000313" key="3">
    <source>
        <dbReference type="EMBL" id="MCH1626173.1"/>
    </source>
</evidence>
<organism evidence="3 4">
    <name type="scientific">Fredinandcohnia quinoae</name>
    <dbReference type="NCBI Taxonomy" id="2918902"/>
    <lineage>
        <taxon>Bacteria</taxon>
        <taxon>Bacillati</taxon>
        <taxon>Bacillota</taxon>
        <taxon>Bacilli</taxon>
        <taxon>Bacillales</taxon>
        <taxon>Bacillaceae</taxon>
        <taxon>Fredinandcohnia</taxon>
    </lineage>
</organism>
<protein>
    <submittedName>
        <fullName evidence="3">Uncharacterized protein</fullName>
    </submittedName>
</protein>
<keyword evidence="4" id="KW-1185">Reference proteome</keyword>
<evidence type="ECO:0000313" key="4">
    <source>
        <dbReference type="Proteomes" id="UP001431131"/>
    </source>
</evidence>
<name>A0AAW5E1F9_9BACI</name>
<keyword evidence="2" id="KW-0472">Membrane</keyword>
<accession>A0AAW5E1F9</accession>
<keyword evidence="2" id="KW-0812">Transmembrane</keyword>
<comment type="caution">
    <text evidence="3">The sequence shown here is derived from an EMBL/GenBank/DDBJ whole genome shotgun (WGS) entry which is preliminary data.</text>
</comment>
<dbReference type="Proteomes" id="UP001431131">
    <property type="component" value="Unassembled WGS sequence"/>
</dbReference>
<reference evidence="3" key="1">
    <citation type="submission" date="2022-02" db="EMBL/GenBank/DDBJ databases">
        <title>Fredinandcohnia quinoae sp. nov. isolated from Chenopodium quinoa seeds.</title>
        <authorList>
            <person name="Saati-Santamaria Z."/>
            <person name="Flores-Felix J.D."/>
            <person name="Igual J.M."/>
            <person name="Velazquez E."/>
            <person name="Garcia-Fraile P."/>
            <person name="Martinez-Molina E."/>
        </authorList>
    </citation>
    <scope>NUCLEOTIDE SEQUENCE</scope>
    <source>
        <strain evidence="3">SECRCQ15</strain>
    </source>
</reference>
<evidence type="ECO:0000256" key="2">
    <source>
        <dbReference type="SAM" id="Phobius"/>
    </source>
</evidence>
<dbReference type="AlphaFoldDB" id="A0AAW5E1F9"/>
<proteinExistence type="predicted"/>
<dbReference type="EMBL" id="JAKTTI010000019">
    <property type="protein sequence ID" value="MCH1626173.1"/>
    <property type="molecule type" value="Genomic_DNA"/>
</dbReference>
<evidence type="ECO:0000256" key="1">
    <source>
        <dbReference type="SAM" id="MobiDB-lite"/>
    </source>
</evidence>
<feature type="region of interest" description="Disordered" evidence="1">
    <location>
        <begin position="1"/>
        <end position="20"/>
    </location>
</feature>
<dbReference type="RefSeq" id="WP_240256090.1">
    <property type="nucleotide sequence ID" value="NZ_JAKTTI010000019.1"/>
</dbReference>
<gene>
    <name evidence="3" type="ORF">MJG50_12605</name>
</gene>